<evidence type="ECO:0000256" key="2">
    <source>
        <dbReference type="ARBA" id="ARBA00023015"/>
    </source>
</evidence>
<dbReference type="Gene3D" id="3.30.730.10">
    <property type="entry name" value="AP2/ERF domain"/>
    <property type="match status" value="1"/>
</dbReference>
<protein>
    <recommendedName>
        <fullName evidence="6">AP2/ERF domain-containing protein</fullName>
    </recommendedName>
</protein>
<keyword evidence="3" id="KW-0238">DNA-binding</keyword>
<dbReference type="InterPro" id="IPR036955">
    <property type="entry name" value="AP2/ERF_dom_sf"/>
</dbReference>
<dbReference type="Proteomes" id="UP000001568">
    <property type="component" value="Chromosome 20"/>
</dbReference>
<dbReference type="GO" id="GO:0005634">
    <property type="term" value="C:nucleus"/>
    <property type="evidence" value="ECO:0007669"/>
    <property type="project" value="UniProtKB-SubCell"/>
</dbReference>
<evidence type="ECO:0000256" key="3">
    <source>
        <dbReference type="ARBA" id="ARBA00023125"/>
    </source>
</evidence>
<dbReference type="SMART" id="SM00380">
    <property type="entry name" value="AP2"/>
    <property type="match status" value="1"/>
</dbReference>
<evidence type="ECO:0000313" key="8">
    <source>
        <dbReference type="Proteomes" id="UP000001568"/>
    </source>
</evidence>
<evidence type="ECO:0000313" key="7">
    <source>
        <dbReference type="EMBL" id="ABP00890.1"/>
    </source>
</evidence>
<dbReference type="PRINTS" id="PR00367">
    <property type="entry name" value="ETHRSPELEMNT"/>
</dbReference>
<dbReference type="PROSITE" id="PS51032">
    <property type="entry name" value="AP2_ERF"/>
    <property type="match status" value="1"/>
</dbReference>
<keyword evidence="5" id="KW-0539">Nucleus</keyword>
<dbReference type="InterPro" id="IPR016177">
    <property type="entry name" value="DNA-bd_dom_sf"/>
</dbReference>
<dbReference type="eggNOG" id="ENOG502QSBE">
    <property type="taxonomic scope" value="Eukaryota"/>
</dbReference>
<dbReference type="GeneID" id="5006787"/>
<dbReference type="STRING" id="436017.A4SB83"/>
<dbReference type="EMBL" id="CP000600">
    <property type="protein sequence ID" value="ABP00890.1"/>
    <property type="molecule type" value="Genomic_DNA"/>
</dbReference>
<dbReference type="SUPFAM" id="SSF54171">
    <property type="entry name" value="DNA-binding domain"/>
    <property type="match status" value="1"/>
</dbReference>
<keyword evidence="8" id="KW-1185">Reference proteome</keyword>
<feature type="domain" description="AP2/ERF" evidence="6">
    <location>
        <begin position="80"/>
        <end position="137"/>
    </location>
</feature>
<dbReference type="RefSeq" id="XP_001422573.1">
    <property type="nucleotide sequence ID" value="XM_001422536.1"/>
</dbReference>
<keyword evidence="2" id="KW-0805">Transcription regulation</keyword>
<dbReference type="PANTHER" id="PTHR32467">
    <property type="entry name" value="AP2-LIKE ETHYLENE-RESPONSIVE TRANSCRIPTION FACTOR"/>
    <property type="match status" value="1"/>
</dbReference>
<dbReference type="OrthoDB" id="207175at2759"/>
<gene>
    <name evidence="7" type="ORF">OSTLU_9011</name>
</gene>
<dbReference type="GO" id="GO:0003677">
    <property type="term" value="F:DNA binding"/>
    <property type="evidence" value="ECO:0007669"/>
    <property type="project" value="UniProtKB-KW"/>
</dbReference>
<feature type="non-terminal residue" evidence="7">
    <location>
        <position position="145"/>
    </location>
</feature>
<evidence type="ECO:0000256" key="4">
    <source>
        <dbReference type="ARBA" id="ARBA00023163"/>
    </source>
</evidence>
<comment type="subcellular location">
    <subcellularLocation>
        <location evidence="1">Nucleus</location>
    </subcellularLocation>
</comment>
<dbReference type="Gramene" id="ABP00890">
    <property type="protein sequence ID" value="ABP00890"/>
    <property type="gene ID" value="OSTLU_9011"/>
</dbReference>
<sequence>RQVYLGGHLEEEFAAEAFDIIVLKLARIGDRSRTGTRPLKMNFPESRYANLIGFIDSLTLDELIMEVRRHSEGFARGNSGYRGVTQHSPKKFEARVGVPPQSKHVYLGLYDSAEKAAVAYDTALVQARGRRASTNFPIYNYDEHI</sequence>
<reference evidence="7 8" key="1">
    <citation type="journal article" date="2007" name="Proc. Natl. Acad. Sci. U.S.A.">
        <title>The tiny eukaryote Ostreococcus provides genomic insights into the paradox of plankton speciation.</title>
        <authorList>
            <person name="Palenik B."/>
            <person name="Grimwood J."/>
            <person name="Aerts A."/>
            <person name="Rouze P."/>
            <person name="Salamov A."/>
            <person name="Putnam N."/>
            <person name="Dupont C."/>
            <person name="Jorgensen R."/>
            <person name="Derelle E."/>
            <person name="Rombauts S."/>
            <person name="Zhou K."/>
            <person name="Otillar R."/>
            <person name="Merchant S.S."/>
            <person name="Podell S."/>
            <person name="Gaasterland T."/>
            <person name="Napoli C."/>
            <person name="Gendler K."/>
            <person name="Manuell A."/>
            <person name="Tai V."/>
            <person name="Vallon O."/>
            <person name="Piganeau G."/>
            <person name="Jancek S."/>
            <person name="Heijde M."/>
            <person name="Jabbari K."/>
            <person name="Bowler C."/>
            <person name="Lohr M."/>
            <person name="Robbens S."/>
            <person name="Werner G."/>
            <person name="Dubchak I."/>
            <person name="Pazour G.J."/>
            <person name="Ren Q."/>
            <person name="Paulsen I."/>
            <person name="Delwiche C."/>
            <person name="Schmutz J."/>
            <person name="Rokhsar D."/>
            <person name="Van de Peer Y."/>
            <person name="Moreau H."/>
            <person name="Grigoriev I.V."/>
        </authorList>
    </citation>
    <scope>NUCLEOTIDE SEQUENCE [LARGE SCALE GENOMIC DNA]</scope>
    <source>
        <strain evidence="7 8">CCE9901</strain>
    </source>
</reference>
<evidence type="ECO:0000256" key="1">
    <source>
        <dbReference type="ARBA" id="ARBA00004123"/>
    </source>
</evidence>
<dbReference type="PANTHER" id="PTHR32467:SF90">
    <property type="entry name" value="AP2-LIKE ETHYLENE-RESPONSIVE TRANSCRIPTION FACTOR AIL1"/>
    <property type="match status" value="1"/>
</dbReference>
<evidence type="ECO:0000256" key="5">
    <source>
        <dbReference type="ARBA" id="ARBA00023242"/>
    </source>
</evidence>
<organism evidence="7 8">
    <name type="scientific">Ostreococcus lucimarinus (strain CCE9901)</name>
    <dbReference type="NCBI Taxonomy" id="436017"/>
    <lineage>
        <taxon>Eukaryota</taxon>
        <taxon>Viridiplantae</taxon>
        <taxon>Chlorophyta</taxon>
        <taxon>Mamiellophyceae</taxon>
        <taxon>Mamiellales</taxon>
        <taxon>Bathycoccaceae</taxon>
        <taxon>Ostreococcus</taxon>
    </lineage>
</organism>
<keyword evidence="4" id="KW-0804">Transcription</keyword>
<dbReference type="GO" id="GO:0003700">
    <property type="term" value="F:DNA-binding transcription factor activity"/>
    <property type="evidence" value="ECO:0007669"/>
    <property type="project" value="InterPro"/>
</dbReference>
<dbReference type="CDD" id="cd00018">
    <property type="entry name" value="AP2"/>
    <property type="match status" value="1"/>
</dbReference>
<dbReference type="InterPro" id="IPR001471">
    <property type="entry name" value="AP2/ERF_dom"/>
</dbReference>
<dbReference type="KEGG" id="olu:OSTLU_9011"/>
<dbReference type="HOGENOM" id="CLU_048809_4_2_1"/>
<feature type="non-terminal residue" evidence="7">
    <location>
        <position position="1"/>
    </location>
</feature>
<evidence type="ECO:0000259" key="6">
    <source>
        <dbReference type="PROSITE" id="PS51032"/>
    </source>
</evidence>
<dbReference type="AlphaFoldDB" id="A4SB83"/>
<accession>A4SB83</accession>
<name>A4SB83_OSTLU</name>
<proteinExistence type="predicted"/>